<dbReference type="GO" id="GO:0016668">
    <property type="term" value="F:oxidoreductase activity, acting on a sulfur group of donors, NAD(P) as acceptor"/>
    <property type="evidence" value="ECO:0007669"/>
    <property type="project" value="InterPro"/>
</dbReference>
<dbReference type="InterPro" id="IPR036188">
    <property type="entry name" value="FAD/NAD-bd_sf"/>
</dbReference>
<evidence type="ECO:0000256" key="3">
    <source>
        <dbReference type="ARBA" id="ARBA00022630"/>
    </source>
</evidence>
<keyword evidence="3" id="KW-0285">Flavoprotein</keyword>
<dbReference type="EMBL" id="DRNB01000255">
    <property type="protein sequence ID" value="HHJ64647.1"/>
    <property type="molecule type" value="Genomic_DNA"/>
</dbReference>
<evidence type="ECO:0000256" key="8">
    <source>
        <dbReference type="ARBA" id="ARBA00023284"/>
    </source>
</evidence>
<gene>
    <name evidence="10" type="ORF">ENJ61_07030</name>
</gene>
<dbReference type="Gene3D" id="3.50.50.60">
    <property type="entry name" value="FAD/NAD(P)-binding domain"/>
    <property type="match status" value="1"/>
</dbReference>
<dbReference type="SUPFAM" id="SSF51905">
    <property type="entry name" value="FAD/NAD(P)-binding domain"/>
    <property type="match status" value="1"/>
</dbReference>
<reference evidence="10" key="1">
    <citation type="journal article" date="2020" name="mSystems">
        <title>Genome- and Community-Level Interaction Insights into Carbon Utilization and Element Cycling Functions of Hydrothermarchaeota in Hydrothermal Sediment.</title>
        <authorList>
            <person name="Zhou Z."/>
            <person name="Liu Y."/>
            <person name="Xu W."/>
            <person name="Pan J."/>
            <person name="Luo Z.H."/>
            <person name="Li M."/>
        </authorList>
    </citation>
    <scope>NUCLEOTIDE SEQUENCE [LARGE SCALE GENOMIC DNA]</scope>
    <source>
        <strain evidence="10">HyVt-501</strain>
    </source>
</reference>
<dbReference type="Proteomes" id="UP000885792">
    <property type="component" value="Unassembled WGS sequence"/>
</dbReference>
<dbReference type="PANTHER" id="PTHR43014">
    <property type="entry name" value="MERCURIC REDUCTASE"/>
    <property type="match status" value="1"/>
</dbReference>
<dbReference type="Pfam" id="PF07992">
    <property type="entry name" value="Pyr_redox_2"/>
    <property type="match status" value="1"/>
</dbReference>
<evidence type="ECO:0000256" key="7">
    <source>
        <dbReference type="ARBA" id="ARBA00023157"/>
    </source>
</evidence>
<dbReference type="PANTHER" id="PTHR43014:SF5">
    <property type="entry name" value="GLUTATHIONE REDUCTASE (NADPH)"/>
    <property type="match status" value="1"/>
</dbReference>
<sequence>MERRFDVIVIGSGPAGYKTAKLLLEKGKRVCLVERKAFGGLCLNAGCIPKDILYQTALSLLRVRELTGKRPDLSWKEAVAGAQEKVSRLRTLAEEHLRKLGLVLVRGEAELVEEKVVRVGRERLKGDYIVLACGSRRAGQGTSPEDLLTGRVTPAGKVLLRGEDASACELAFILRIFGIEVAVEVKKELLSPYPQIPESFRAKLESSLEALGVDISERGEGETIVESGNRIPDVCRQRFPFIRI</sequence>
<evidence type="ECO:0000256" key="2">
    <source>
        <dbReference type="ARBA" id="ARBA00007532"/>
    </source>
</evidence>
<organism evidence="10">
    <name type="scientific">Aquifex aeolicus</name>
    <dbReference type="NCBI Taxonomy" id="63363"/>
    <lineage>
        <taxon>Bacteria</taxon>
        <taxon>Pseudomonadati</taxon>
        <taxon>Aquificota</taxon>
        <taxon>Aquificia</taxon>
        <taxon>Aquificales</taxon>
        <taxon>Aquificaceae</taxon>
        <taxon>Aquifex</taxon>
    </lineage>
</organism>
<evidence type="ECO:0000313" key="10">
    <source>
        <dbReference type="EMBL" id="HHJ64647.1"/>
    </source>
</evidence>
<evidence type="ECO:0000256" key="1">
    <source>
        <dbReference type="ARBA" id="ARBA00001974"/>
    </source>
</evidence>
<dbReference type="PRINTS" id="PR00411">
    <property type="entry name" value="PNDRDTASEI"/>
</dbReference>
<evidence type="ECO:0000256" key="6">
    <source>
        <dbReference type="ARBA" id="ARBA00023002"/>
    </source>
</evidence>
<dbReference type="AlphaFoldDB" id="A0A7C5L7I1"/>
<keyword evidence="6" id="KW-0560">Oxidoreductase</keyword>
<evidence type="ECO:0000259" key="9">
    <source>
        <dbReference type="Pfam" id="PF07992"/>
    </source>
</evidence>
<feature type="non-terminal residue" evidence="10">
    <location>
        <position position="244"/>
    </location>
</feature>
<dbReference type="InterPro" id="IPR023753">
    <property type="entry name" value="FAD/NAD-binding_dom"/>
</dbReference>
<dbReference type="PROSITE" id="PS00076">
    <property type="entry name" value="PYRIDINE_REDOX_1"/>
    <property type="match status" value="1"/>
</dbReference>
<comment type="caution">
    <text evidence="10">The sequence shown here is derived from an EMBL/GenBank/DDBJ whole genome shotgun (WGS) entry which is preliminary data.</text>
</comment>
<evidence type="ECO:0000256" key="5">
    <source>
        <dbReference type="ARBA" id="ARBA00022857"/>
    </source>
</evidence>
<feature type="domain" description="FAD/NAD(P)-binding" evidence="9">
    <location>
        <begin position="5"/>
        <end position="218"/>
    </location>
</feature>
<evidence type="ECO:0000256" key="4">
    <source>
        <dbReference type="ARBA" id="ARBA00022827"/>
    </source>
</evidence>
<keyword evidence="7" id="KW-1015">Disulfide bond</keyword>
<name>A0A7C5L7I1_AQUAO</name>
<proteinExistence type="inferred from homology"/>
<keyword evidence="8" id="KW-0676">Redox-active center</keyword>
<comment type="cofactor">
    <cofactor evidence="1">
        <name>FAD</name>
        <dbReference type="ChEBI" id="CHEBI:57692"/>
    </cofactor>
</comment>
<comment type="similarity">
    <text evidence="2">Belongs to the class-I pyridine nucleotide-disulfide oxidoreductase family.</text>
</comment>
<keyword evidence="5" id="KW-0521">NADP</keyword>
<accession>A0A7C5L7I1</accession>
<dbReference type="InterPro" id="IPR012999">
    <property type="entry name" value="Pyr_OxRdtase_I_AS"/>
</dbReference>
<keyword evidence="4" id="KW-0274">FAD</keyword>
<protein>
    <submittedName>
        <fullName evidence="10">NAD(P)/FAD-dependent oxidoreductase</fullName>
    </submittedName>
</protein>